<evidence type="ECO:0000256" key="5">
    <source>
        <dbReference type="ARBA" id="ARBA00023274"/>
    </source>
</evidence>
<comment type="function">
    <text evidence="7">Binds to the 23S rRNA.</text>
</comment>
<evidence type="ECO:0000256" key="8">
    <source>
        <dbReference type="SAM" id="MobiDB-lite"/>
    </source>
</evidence>
<dbReference type="InterPro" id="IPR009027">
    <property type="entry name" value="Ribosomal_bL9/RNase_H1_N"/>
</dbReference>
<dbReference type="Pfam" id="PF03948">
    <property type="entry name" value="Ribosomal_L9_C"/>
    <property type="match status" value="1"/>
</dbReference>
<keyword evidence="4 7" id="KW-0689">Ribosomal protein</keyword>
<gene>
    <name evidence="7" type="primary">rplI</name>
    <name evidence="10" type="ORF">AUC70_07025</name>
</gene>
<dbReference type="InterPro" id="IPR036791">
    <property type="entry name" value="Ribosomal_bL9_C_sf"/>
</dbReference>
<organism evidence="10 11">
    <name type="scientific">Methyloceanibacter stevinii</name>
    <dbReference type="NCBI Taxonomy" id="1774970"/>
    <lineage>
        <taxon>Bacteria</taxon>
        <taxon>Pseudomonadati</taxon>
        <taxon>Pseudomonadota</taxon>
        <taxon>Alphaproteobacteria</taxon>
        <taxon>Hyphomicrobiales</taxon>
        <taxon>Hyphomicrobiaceae</taxon>
        <taxon>Methyloceanibacter</taxon>
    </lineage>
</organism>
<protein>
    <recommendedName>
        <fullName evidence="6 7">Large ribosomal subunit protein bL9</fullName>
    </recommendedName>
</protein>
<dbReference type="STRING" id="1774970.AUC70_07025"/>
<evidence type="ECO:0000313" key="10">
    <source>
        <dbReference type="EMBL" id="ODR94415.1"/>
    </source>
</evidence>
<dbReference type="GO" id="GO:0006412">
    <property type="term" value="P:translation"/>
    <property type="evidence" value="ECO:0007669"/>
    <property type="project" value="UniProtKB-UniRule"/>
</dbReference>
<feature type="compositionally biased region" description="Acidic residues" evidence="8">
    <location>
        <begin position="160"/>
        <end position="172"/>
    </location>
</feature>
<accession>A0A1E3VLK3</accession>
<sequence length="211" mass="23057">MEIILLERIGRLGQIGDVVNVKDGYARNFLLPQGKALRATEANRAHFENERAQLEARDLERKTEAEAVSGKLAGERFVVIRQAGDTGQLYGSVSTRDIATAVTEGGFSIERRQVLLDKPIKTLGLHEVRVALHGEVVPTVIVNVARTEDEAERQARGEDVTQELTDEEEEAAEALAAGEALFEEGVEPEDADEAAEEFSEEETKEDGAESA</sequence>
<evidence type="ECO:0000256" key="6">
    <source>
        <dbReference type="ARBA" id="ARBA00035292"/>
    </source>
</evidence>
<dbReference type="Gene3D" id="3.10.430.100">
    <property type="entry name" value="Ribosomal protein L9, C-terminal domain"/>
    <property type="match status" value="1"/>
</dbReference>
<evidence type="ECO:0000256" key="2">
    <source>
        <dbReference type="ARBA" id="ARBA00022730"/>
    </source>
</evidence>
<proteinExistence type="inferred from homology"/>
<dbReference type="SUPFAM" id="SSF55653">
    <property type="entry name" value="Ribosomal protein L9 C-domain"/>
    <property type="match status" value="1"/>
</dbReference>
<evidence type="ECO:0000256" key="3">
    <source>
        <dbReference type="ARBA" id="ARBA00022884"/>
    </source>
</evidence>
<keyword evidence="2 7" id="KW-0699">rRNA-binding</keyword>
<comment type="similarity">
    <text evidence="1 7">Belongs to the bacterial ribosomal protein bL9 family.</text>
</comment>
<dbReference type="InterPro" id="IPR020070">
    <property type="entry name" value="Ribosomal_bL9_N"/>
</dbReference>
<dbReference type="Gene3D" id="3.40.5.10">
    <property type="entry name" value="Ribosomal protein L9, N-terminal domain"/>
    <property type="match status" value="1"/>
</dbReference>
<dbReference type="PROSITE" id="PS00651">
    <property type="entry name" value="RIBOSOMAL_L9"/>
    <property type="match status" value="1"/>
</dbReference>
<dbReference type="InterPro" id="IPR020069">
    <property type="entry name" value="Ribosomal_bL9_C"/>
</dbReference>
<dbReference type="RefSeq" id="WP_069444776.1">
    <property type="nucleotide sequence ID" value="NZ_LPWE01000012.1"/>
</dbReference>
<name>A0A1E3VLK3_9HYPH</name>
<feature type="domain" description="Ribosomal protein L9" evidence="9">
    <location>
        <begin position="13"/>
        <end position="40"/>
    </location>
</feature>
<feature type="compositionally biased region" description="Acidic residues" evidence="8">
    <location>
        <begin position="181"/>
        <end position="204"/>
    </location>
</feature>
<comment type="caution">
    <text evidence="10">The sequence shown here is derived from an EMBL/GenBank/DDBJ whole genome shotgun (WGS) entry which is preliminary data.</text>
</comment>
<evidence type="ECO:0000256" key="4">
    <source>
        <dbReference type="ARBA" id="ARBA00022980"/>
    </source>
</evidence>
<reference evidence="10 11" key="1">
    <citation type="journal article" date="2016" name="Environ. Microbiol.">
        <title>New Methyloceanibacter diversity from North Sea sediments includes methanotroph containing solely the soluble methane monooxygenase.</title>
        <authorList>
            <person name="Vekeman B."/>
            <person name="Kerckhof F.M."/>
            <person name="Cremers G."/>
            <person name="de Vos P."/>
            <person name="Vandamme P."/>
            <person name="Boon N."/>
            <person name="Op den Camp H.J."/>
            <person name="Heylen K."/>
        </authorList>
    </citation>
    <scope>NUCLEOTIDE SEQUENCE [LARGE SCALE GENOMIC DNA]</scope>
    <source>
        <strain evidence="10 11">R-67176</strain>
    </source>
</reference>
<dbReference type="GO" id="GO:0005840">
    <property type="term" value="C:ribosome"/>
    <property type="evidence" value="ECO:0007669"/>
    <property type="project" value="UniProtKB-KW"/>
</dbReference>
<keyword evidence="3 7" id="KW-0694">RNA-binding</keyword>
<dbReference type="AlphaFoldDB" id="A0A1E3VLK3"/>
<dbReference type="PANTHER" id="PTHR21368">
    <property type="entry name" value="50S RIBOSOMAL PROTEIN L9"/>
    <property type="match status" value="1"/>
</dbReference>
<evidence type="ECO:0000256" key="1">
    <source>
        <dbReference type="ARBA" id="ARBA00010605"/>
    </source>
</evidence>
<dbReference type="InterPro" id="IPR036935">
    <property type="entry name" value="Ribosomal_bL9_N_sf"/>
</dbReference>
<dbReference type="Pfam" id="PF01281">
    <property type="entry name" value="Ribosomal_L9_N"/>
    <property type="match status" value="1"/>
</dbReference>
<dbReference type="HAMAP" id="MF_00503">
    <property type="entry name" value="Ribosomal_bL9"/>
    <property type="match status" value="1"/>
</dbReference>
<dbReference type="EMBL" id="LPWE01000012">
    <property type="protein sequence ID" value="ODR94415.1"/>
    <property type="molecule type" value="Genomic_DNA"/>
</dbReference>
<dbReference type="NCBIfam" id="TIGR00158">
    <property type="entry name" value="L9"/>
    <property type="match status" value="1"/>
</dbReference>
<keyword evidence="11" id="KW-1185">Reference proteome</keyword>
<dbReference type="GO" id="GO:0019843">
    <property type="term" value="F:rRNA binding"/>
    <property type="evidence" value="ECO:0007669"/>
    <property type="project" value="UniProtKB-UniRule"/>
</dbReference>
<keyword evidence="5 7" id="KW-0687">Ribonucleoprotein</keyword>
<evidence type="ECO:0000259" key="9">
    <source>
        <dbReference type="PROSITE" id="PS00651"/>
    </source>
</evidence>
<evidence type="ECO:0000256" key="7">
    <source>
        <dbReference type="HAMAP-Rule" id="MF_00503"/>
    </source>
</evidence>
<dbReference type="GO" id="GO:1990904">
    <property type="term" value="C:ribonucleoprotein complex"/>
    <property type="evidence" value="ECO:0007669"/>
    <property type="project" value="UniProtKB-KW"/>
</dbReference>
<dbReference type="InterPro" id="IPR020594">
    <property type="entry name" value="Ribosomal_bL9_bac/chp"/>
</dbReference>
<feature type="region of interest" description="Disordered" evidence="8">
    <location>
        <begin position="152"/>
        <end position="211"/>
    </location>
</feature>
<dbReference type="SUPFAM" id="SSF55658">
    <property type="entry name" value="L9 N-domain-like"/>
    <property type="match status" value="1"/>
</dbReference>
<dbReference type="InterPro" id="IPR000244">
    <property type="entry name" value="Ribosomal_bL9"/>
</dbReference>
<dbReference type="Proteomes" id="UP000094172">
    <property type="component" value="Unassembled WGS sequence"/>
</dbReference>
<dbReference type="GO" id="GO:0003735">
    <property type="term" value="F:structural constituent of ribosome"/>
    <property type="evidence" value="ECO:0007669"/>
    <property type="project" value="InterPro"/>
</dbReference>
<evidence type="ECO:0000313" key="11">
    <source>
        <dbReference type="Proteomes" id="UP000094172"/>
    </source>
</evidence>